<gene>
    <name evidence="3" type="ORF">M23134_05203</name>
</gene>
<accession>A1ZDF8</accession>
<name>A1ZDF8_MICM2</name>
<proteinExistence type="predicted"/>
<evidence type="ECO:0000259" key="2">
    <source>
        <dbReference type="SMART" id="SM00014"/>
    </source>
</evidence>
<reference evidence="3 4" key="1">
    <citation type="submission" date="2007-01" db="EMBL/GenBank/DDBJ databases">
        <authorList>
            <person name="Haygood M."/>
            <person name="Podell S."/>
            <person name="Anderson C."/>
            <person name="Hopkinson B."/>
            <person name="Roe K."/>
            <person name="Barbeau K."/>
            <person name="Gaasterland T."/>
            <person name="Ferriera S."/>
            <person name="Johnson J."/>
            <person name="Kravitz S."/>
            <person name="Beeson K."/>
            <person name="Sutton G."/>
            <person name="Rogers Y.-H."/>
            <person name="Friedman R."/>
            <person name="Frazier M."/>
            <person name="Venter J.C."/>
        </authorList>
    </citation>
    <scope>NUCLEOTIDE SEQUENCE [LARGE SCALE GENOMIC DNA]</scope>
    <source>
        <strain evidence="3 4">ATCC 23134</strain>
    </source>
</reference>
<dbReference type="PANTHER" id="PTHR14969:SF13">
    <property type="entry name" value="AT30094P"/>
    <property type="match status" value="1"/>
</dbReference>
<dbReference type="SUPFAM" id="SSF48317">
    <property type="entry name" value="Acid phosphatase/Vanadium-dependent haloperoxidase"/>
    <property type="match status" value="1"/>
</dbReference>
<feature type="transmembrane region" description="Helical" evidence="1">
    <location>
        <begin position="86"/>
        <end position="107"/>
    </location>
</feature>
<dbReference type="Proteomes" id="UP000004095">
    <property type="component" value="Unassembled WGS sequence"/>
</dbReference>
<evidence type="ECO:0000256" key="1">
    <source>
        <dbReference type="SAM" id="Phobius"/>
    </source>
</evidence>
<organism evidence="3 4">
    <name type="scientific">Microscilla marina ATCC 23134</name>
    <dbReference type="NCBI Taxonomy" id="313606"/>
    <lineage>
        <taxon>Bacteria</taxon>
        <taxon>Pseudomonadati</taxon>
        <taxon>Bacteroidota</taxon>
        <taxon>Cytophagia</taxon>
        <taxon>Cytophagales</taxon>
        <taxon>Microscillaceae</taxon>
        <taxon>Microscilla</taxon>
    </lineage>
</organism>
<dbReference type="InterPro" id="IPR036938">
    <property type="entry name" value="PAP2/HPO_sf"/>
</dbReference>
<keyword evidence="1" id="KW-0472">Membrane</keyword>
<dbReference type="AlphaFoldDB" id="A1ZDF8"/>
<sequence>MWWISARTPWIPFYVFLVVAMVMRLRWKKGLLAVVSIVLVVIIADRFTSGFMKPHFKRPRPSHEQKLRATTHVVKDANGHEYRGGAYGFASSHSANAFGMAMFMFLLFRGHWRWMFAWAFVVAYSRIYLGVHYPGDILVGGLVGCLAAWFMYQVYKRLAGVMVKE</sequence>
<keyword evidence="4" id="KW-1185">Reference proteome</keyword>
<dbReference type="Gene3D" id="1.20.144.10">
    <property type="entry name" value="Phosphatidic acid phosphatase type 2/haloperoxidase"/>
    <property type="match status" value="1"/>
</dbReference>
<protein>
    <submittedName>
        <fullName evidence="3">PAP2 superfamily protein</fullName>
    </submittedName>
</protein>
<keyword evidence="1" id="KW-1133">Transmembrane helix</keyword>
<dbReference type="eggNOG" id="COG0671">
    <property type="taxonomic scope" value="Bacteria"/>
</dbReference>
<evidence type="ECO:0000313" key="3">
    <source>
        <dbReference type="EMBL" id="EAY31697.1"/>
    </source>
</evidence>
<evidence type="ECO:0000313" key="4">
    <source>
        <dbReference type="Proteomes" id="UP000004095"/>
    </source>
</evidence>
<feature type="transmembrane region" description="Helical" evidence="1">
    <location>
        <begin position="30"/>
        <end position="48"/>
    </location>
</feature>
<comment type="caution">
    <text evidence="3">The sequence shown here is derived from an EMBL/GenBank/DDBJ whole genome shotgun (WGS) entry which is preliminary data.</text>
</comment>
<feature type="transmembrane region" description="Helical" evidence="1">
    <location>
        <begin position="6"/>
        <end position="23"/>
    </location>
</feature>
<dbReference type="InterPro" id="IPR000326">
    <property type="entry name" value="PAP2/HPO"/>
</dbReference>
<feature type="transmembrane region" description="Helical" evidence="1">
    <location>
        <begin position="137"/>
        <end position="155"/>
    </location>
</feature>
<feature type="domain" description="Phosphatidic acid phosphatase type 2/haloperoxidase" evidence="2">
    <location>
        <begin position="34"/>
        <end position="152"/>
    </location>
</feature>
<dbReference type="SMART" id="SM00014">
    <property type="entry name" value="acidPPc"/>
    <property type="match status" value="1"/>
</dbReference>
<dbReference type="EMBL" id="AAWS01000002">
    <property type="protein sequence ID" value="EAY31697.1"/>
    <property type="molecule type" value="Genomic_DNA"/>
</dbReference>
<dbReference type="PANTHER" id="PTHR14969">
    <property type="entry name" value="SPHINGOSINE-1-PHOSPHATE PHOSPHOHYDROLASE"/>
    <property type="match status" value="1"/>
</dbReference>
<keyword evidence="1" id="KW-0812">Transmembrane</keyword>
<dbReference type="Pfam" id="PF01569">
    <property type="entry name" value="PAP2"/>
    <property type="match status" value="1"/>
</dbReference>